<dbReference type="EMBL" id="KB302862">
    <property type="protein sequence ID" value="ELU03807.1"/>
    <property type="molecule type" value="Genomic_DNA"/>
</dbReference>
<feature type="domain" description="Tyrosine-protein phosphatase" evidence="7">
    <location>
        <begin position="413"/>
        <end position="679"/>
    </location>
</feature>
<reference evidence="10" key="3">
    <citation type="submission" date="2015-06" db="UniProtKB">
        <authorList>
            <consortium name="EnsemblMetazoa"/>
        </authorList>
    </citation>
    <scope>IDENTIFICATION</scope>
</reference>
<dbReference type="InterPro" id="IPR000242">
    <property type="entry name" value="PTP_cat"/>
</dbReference>
<dbReference type="SUPFAM" id="SSF52799">
    <property type="entry name" value="(Phosphotyrosine protein) phosphatases II"/>
    <property type="match status" value="2"/>
</dbReference>
<dbReference type="InterPro" id="IPR016130">
    <property type="entry name" value="Tyr_Pase_AS"/>
</dbReference>
<dbReference type="HOGENOM" id="CLU_001645_8_0_1"/>
<dbReference type="EC" id="3.1.3.48" evidence="2"/>
<organism evidence="9">
    <name type="scientific">Capitella teleta</name>
    <name type="common">Polychaete worm</name>
    <dbReference type="NCBI Taxonomy" id="283909"/>
    <lineage>
        <taxon>Eukaryota</taxon>
        <taxon>Metazoa</taxon>
        <taxon>Spiralia</taxon>
        <taxon>Lophotrochozoa</taxon>
        <taxon>Annelida</taxon>
        <taxon>Polychaeta</taxon>
        <taxon>Sedentaria</taxon>
        <taxon>Scolecida</taxon>
        <taxon>Capitellidae</taxon>
        <taxon>Capitella</taxon>
    </lineage>
</organism>
<feature type="domain" description="Tyrosine specific protein phosphatases" evidence="8">
    <location>
        <begin position="594"/>
        <end position="670"/>
    </location>
</feature>
<feature type="transmembrane region" description="Helical" evidence="6">
    <location>
        <begin position="29"/>
        <end position="55"/>
    </location>
</feature>
<comment type="catalytic activity">
    <reaction evidence="5">
        <text>O-phospho-L-tyrosyl-[protein] + H2O = L-tyrosyl-[protein] + phosphate</text>
        <dbReference type="Rhea" id="RHEA:10684"/>
        <dbReference type="Rhea" id="RHEA-COMP:10136"/>
        <dbReference type="Rhea" id="RHEA-COMP:20101"/>
        <dbReference type="ChEBI" id="CHEBI:15377"/>
        <dbReference type="ChEBI" id="CHEBI:43474"/>
        <dbReference type="ChEBI" id="CHEBI:46858"/>
        <dbReference type="ChEBI" id="CHEBI:61978"/>
        <dbReference type="EC" id="3.1.3.48"/>
    </reaction>
</comment>
<evidence type="ECO:0000256" key="5">
    <source>
        <dbReference type="ARBA" id="ARBA00051722"/>
    </source>
</evidence>
<dbReference type="PROSITE" id="PS00383">
    <property type="entry name" value="TYR_PHOSPHATASE_1"/>
    <property type="match status" value="1"/>
</dbReference>
<evidence type="ECO:0000256" key="3">
    <source>
        <dbReference type="ARBA" id="ARBA00022801"/>
    </source>
</evidence>
<keyword evidence="6" id="KW-1133">Transmembrane helix</keyword>
<name>R7UKJ7_CAPTE</name>
<reference evidence="9 11" key="2">
    <citation type="journal article" date="2013" name="Nature">
        <title>Insights into bilaterian evolution from three spiralian genomes.</title>
        <authorList>
            <person name="Simakov O."/>
            <person name="Marletaz F."/>
            <person name="Cho S.J."/>
            <person name="Edsinger-Gonzales E."/>
            <person name="Havlak P."/>
            <person name="Hellsten U."/>
            <person name="Kuo D.H."/>
            <person name="Larsson T."/>
            <person name="Lv J."/>
            <person name="Arendt D."/>
            <person name="Savage R."/>
            <person name="Osoegawa K."/>
            <person name="de Jong P."/>
            <person name="Grimwood J."/>
            <person name="Chapman J.A."/>
            <person name="Shapiro H."/>
            <person name="Aerts A."/>
            <person name="Otillar R.P."/>
            <person name="Terry A.Y."/>
            <person name="Boore J.L."/>
            <person name="Grigoriev I.V."/>
            <person name="Lindberg D.R."/>
            <person name="Seaver E.C."/>
            <person name="Weisblat D.A."/>
            <person name="Putnam N.H."/>
            <person name="Rokhsar D.S."/>
        </authorList>
    </citation>
    <scope>NUCLEOTIDE SEQUENCE</scope>
    <source>
        <strain evidence="9 11">I ESC-2004</strain>
    </source>
</reference>
<reference evidence="11" key="1">
    <citation type="submission" date="2012-12" db="EMBL/GenBank/DDBJ databases">
        <authorList>
            <person name="Hellsten U."/>
            <person name="Grimwood J."/>
            <person name="Chapman J.A."/>
            <person name="Shapiro H."/>
            <person name="Aerts A."/>
            <person name="Otillar R.P."/>
            <person name="Terry A.Y."/>
            <person name="Boore J.L."/>
            <person name="Simakov O."/>
            <person name="Marletaz F."/>
            <person name="Cho S.-J."/>
            <person name="Edsinger-Gonzales E."/>
            <person name="Havlak P."/>
            <person name="Kuo D.-H."/>
            <person name="Larsson T."/>
            <person name="Lv J."/>
            <person name="Arendt D."/>
            <person name="Savage R."/>
            <person name="Osoegawa K."/>
            <person name="de Jong P."/>
            <person name="Lindberg D.R."/>
            <person name="Seaver E.C."/>
            <person name="Weisblat D.A."/>
            <person name="Putnam N.H."/>
            <person name="Grigoriev I.V."/>
            <person name="Rokhsar D.S."/>
        </authorList>
    </citation>
    <scope>NUCLEOTIDE SEQUENCE</scope>
    <source>
        <strain evidence="11">I ESC-2004</strain>
    </source>
</reference>
<evidence type="ECO:0000256" key="1">
    <source>
        <dbReference type="ARBA" id="ARBA00009580"/>
    </source>
</evidence>
<dbReference type="Gene3D" id="3.90.190.10">
    <property type="entry name" value="Protein tyrosine phosphatase superfamily"/>
    <property type="match status" value="2"/>
</dbReference>
<keyword evidence="6" id="KW-0472">Membrane</keyword>
<evidence type="ECO:0000256" key="2">
    <source>
        <dbReference type="ARBA" id="ARBA00013064"/>
    </source>
</evidence>
<dbReference type="GO" id="GO:0004725">
    <property type="term" value="F:protein tyrosine phosphatase activity"/>
    <property type="evidence" value="ECO:0007669"/>
    <property type="project" value="UniProtKB-EC"/>
</dbReference>
<feature type="domain" description="Tyrosine-protein phosphatase" evidence="7">
    <location>
        <begin position="131"/>
        <end position="382"/>
    </location>
</feature>
<protein>
    <recommendedName>
        <fullName evidence="2">protein-tyrosine-phosphatase</fullName>
        <ecNumber evidence="2">3.1.3.48</ecNumber>
    </recommendedName>
</protein>
<feature type="domain" description="Tyrosine specific protein phosphatases" evidence="8">
    <location>
        <begin position="299"/>
        <end position="373"/>
    </location>
</feature>
<dbReference type="EnsemblMetazoa" id="CapteT174233">
    <property type="protein sequence ID" value="CapteP174233"/>
    <property type="gene ID" value="CapteG174233"/>
</dbReference>
<dbReference type="EMBL" id="AMQN01008333">
    <property type="status" value="NOT_ANNOTATED_CDS"/>
    <property type="molecule type" value="Genomic_DNA"/>
</dbReference>
<keyword evidence="4" id="KW-0904">Protein phosphatase</keyword>
<keyword evidence="3" id="KW-0378">Hydrolase</keyword>
<dbReference type="PRINTS" id="PR00700">
    <property type="entry name" value="PRTYPHPHTASE"/>
</dbReference>
<evidence type="ECO:0000259" key="7">
    <source>
        <dbReference type="PROSITE" id="PS50055"/>
    </source>
</evidence>
<dbReference type="InterPro" id="IPR000387">
    <property type="entry name" value="Tyr_Pase_dom"/>
</dbReference>
<dbReference type="PROSITE" id="PS50055">
    <property type="entry name" value="TYR_PHOSPHATASE_PTP"/>
    <property type="match status" value="2"/>
</dbReference>
<dbReference type="STRING" id="283909.R7UKJ7"/>
<comment type="similarity">
    <text evidence="1">Belongs to the protein-tyrosine phosphatase family.</text>
</comment>
<evidence type="ECO:0000313" key="9">
    <source>
        <dbReference type="EMBL" id="ELU03807.1"/>
    </source>
</evidence>
<evidence type="ECO:0000313" key="11">
    <source>
        <dbReference type="Proteomes" id="UP000014760"/>
    </source>
</evidence>
<dbReference type="PANTHER" id="PTHR19134:SF562">
    <property type="entry name" value="PROTEIN-TYROSINE-PHOSPHATASE"/>
    <property type="match status" value="1"/>
</dbReference>
<dbReference type="Proteomes" id="UP000014760">
    <property type="component" value="Unassembled WGS sequence"/>
</dbReference>
<dbReference type="SMART" id="SM00194">
    <property type="entry name" value="PTPc"/>
    <property type="match status" value="2"/>
</dbReference>
<dbReference type="InterPro" id="IPR050348">
    <property type="entry name" value="Protein-Tyr_Phosphatase"/>
</dbReference>
<dbReference type="SMART" id="SM00404">
    <property type="entry name" value="PTPc_motif"/>
    <property type="match status" value="2"/>
</dbReference>
<dbReference type="AlphaFoldDB" id="R7UKJ7"/>
<proteinExistence type="inferred from homology"/>
<dbReference type="PANTHER" id="PTHR19134">
    <property type="entry name" value="RECEPTOR-TYPE TYROSINE-PROTEIN PHOSPHATASE"/>
    <property type="match status" value="1"/>
</dbReference>
<accession>R7UKJ7</accession>
<dbReference type="OrthoDB" id="6058203at2759"/>
<dbReference type="FunFam" id="3.90.190.10:FF:000102">
    <property type="entry name" value="Receptor-type tyrosine-protein phosphatase"/>
    <property type="match status" value="1"/>
</dbReference>
<sequence>MSFSQIAAPVNTGQKSTTQVLATQDDSTLIIAASVVSFVVFIILIVLIVLLIWCWKRRGHQKLPLERQDTKNESWLQYYTKHFYNTPLKDKGKWSNTVDLNESRYPTINEKYLPSDLQVADIHHNRPNISFEEEYKKLPLGLKYPFNEAQKPANGERNRFDHILPYDHSRVILRDTANSYINANYIDSYDMHHAYIAVQSPFNEVTMCDFWYMVFQEKVTHVVFLARLIEDGIVKSEIYWPEKGSQIHGVVTVQHVKTEVFANFIVRTFNLDLGGTGARKVTQYQYTSWPDHGVPDDPIPFLEFLQKVRRNVPQSKYPLVVHCGTGVSRTAVFIAIDSLLEQARSENAVNVYRFCSKMRRNRTMMVRTLKQYVLIYDILFEALITNHNVVGRDLKTSYRILSDTNPTSEKSYFREQFEVLERFIPDPEAADYSIAMRSDNVQKNRFNTMRLLPMDKHRTPIQNPASFAQKDYINGLFIDSYLTKNTFIVTQTPMKSTVTDFWRMIYDYNVSSVAMVNGPDFHEDTCAAYWPDRIGIQKWQQFFVNLVSEKDSEYMTIRHLELASDKHPTKAARTIMHFQFKAWKMYEKIPWSRDAMLSYVNQVEKWQKSGSAQGPIVVHCMDGASQSGLFCACYIMSEKLRVENQVDIFHTVKHLKMRRLHMINCLEQYKFCFKFLWDAMHLSHLSDPVSNGRANPAFTGDSFA</sequence>
<evidence type="ECO:0000256" key="4">
    <source>
        <dbReference type="ARBA" id="ARBA00022912"/>
    </source>
</evidence>
<keyword evidence="6" id="KW-0812">Transmembrane</keyword>
<evidence type="ECO:0000256" key="6">
    <source>
        <dbReference type="SAM" id="Phobius"/>
    </source>
</evidence>
<evidence type="ECO:0000259" key="8">
    <source>
        <dbReference type="PROSITE" id="PS50056"/>
    </source>
</evidence>
<dbReference type="Pfam" id="PF00102">
    <property type="entry name" value="Y_phosphatase"/>
    <property type="match status" value="2"/>
</dbReference>
<dbReference type="PROSITE" id="PS50056">
    <property type="entry name" value="TYR_PHOSPHATASE_2"/>
    <property type="match status" value="2"/>
</dbReference>
<evidence type="ECO:0000313" key="10">
    <source>
        <dbReference type="EnsemblMetazoa" id="CapteP174233"/>
    </source>
</evidence>
<dbReference type="InterPro" id="IPR029021">
    <property type="entry name" value="Prot-tyrosine_phosphatase-like"/>
</dbReference>
<keyword evidence="11" id="KW-1185">Reference proteome</keyword>
<dbReference type="OMA" id="FFIADDH"/>
<gene>
    <name evidence="9" type="ORF">CAPTEDRAFT_174233</name>
</gene>
<dbReference type="InterPro" id="IPR003595">
    <property type="entry name" value="Tyr_Pase_cat"/>
</dbReference>